<dbReference type="Proteomes" id="UP001296943">
    <property type="component" value="Unassembled WGS sequence"/>
</dbReference>
<evidence type="ECO:0008006" key="3">
    <source>
        <dbReference type="Google" id="ProtNLM"/>
    </source>
</evidence>
<sequence>MQHYSFDLKDPTFDIAGLTISIHLHTMENIYGLDPSFTKLYTHGNKWLINCTQLSWAGQQQQATGFFKLEAIKNDKKQIVIKMEAEAKQKIKSVKLLVKNLNPMSFYETKGEERFSGLQSEGVFYYPYNPFAYNHNLKVPLLSLRDHTTNQIISVKSEENKIRAKRFVYYPELQGQYKGTYTLELIHDELAVEMASRISIPSWIIDMDSNPKTFLKDYLAFAESEKGIGLTPFEKRSDFPEWFREVSLVLTLHGMHWSGYVFNSYKQMLEIVKYATERIEGKHILVYLPGWEGRYYWQYGKYRPDPQLGGEDDFALLCRESSKLGVHMMPMFGSNCANLTFDNFAKYGLNSLMKTPSRLIYHVGEPDWDLSRQKDNGWQAFLNVGAPDWRRELTRQILELYETYQFDSIFLDLVHHWSNDPDYEVFEGLKKLKKDLTNYTDLFVAGENWYDGLLSIFPLFQVRPNLKQPKWVGRYAKTMAHLLEAEPSRGSTGVHERGYTKYERRLLQESYIPTIAFVDGTFENEKEEFNAIIRQGLRYKKEYIDS</sequence>
<comment type="caution">
    <text evidence="1">The sequence shown here is derived from an EMBL/GenBank/DDBJ whole genome shotgun (WGS) entry which is preliminary data.</text>
</comment>
<name>A0ABS2N3N9_9BACI</name>
<proteinExistence type="predicted"/>
<dbReference type="InterPro" id="IPR045857">
    <property type="entry name" value="O16G_dom_2"/>
</dbReference>
<dbReference type="EMBL" id="JAFBDR010000020">
    <property type="protein sequence ID" value="MBM7572716.1"/>
    <property type="molecule type" value="Genomic_DNA"/>
</dbReference>
<dbReference type="Gene3D" id="3.20.20.80">
    <property type="entry name" value="Glycosidases"/>
    <property type="match status" value="1"/>
</dbReference>
<keyword evidence="2" id="KW-1185">Reference proteome</keyword>
<dbReference type="InterPro" id="IPR017853">
    <property type="entry name" value="GH"/>
</dbReference>
<dbReference type="RefSeq" id="WP_204501309.1">
    <property type="nucleotide sequence ID" value="NZ_JAFBDR010000020.1"/>
</dbReference>
<accession>A0ABS2N3N9</accession>
<gene>
    <name evidence="1" type="ORF">JOC48_003247</name>
</gene>
<protein>
    <recommendedName>
        <fullName evidence="3">Glycoside hydrolase</fullName>
    </recommendedName>
</protein>
<reference evidence="1 2" key="1">
    <citation type="submission" date="2021-01" db="EMBL/GenBank/DDBJ databases">
        <title>Genomic Encyclopedia of Type Strains, Phase IV (KMG-IV): sequencing the most valuable type-strain genomes for metagenomic binning, comparative biology and taxonomic classification.</title>
        <authorList>
            <person name="Goeker M."/>
        </authorList>
    </citation>
    <scope>NUCLEOTIDE SEQUENCE [LARGE SCALE GENOMIC DNA]</scope>
    <source>
        <strain evidence="1 2">DSM 23711</strain>
    </source>
</reference>
<dbReference type="Gene3D" id="3.90.400.10">
    <property type="entry name" value="Oligo-1,6-glucosidase, Domain 2"/>
    <property type="match status" value="1"/>
</dbReference>
<organism evidence="1 2">
    <name type="scientific">Aquibacillus albus</name>
    <dbReference type="NCBI Taxonomy" id="1168171"/>
    <lineage>
        <taxon>Bacteria</taxon>
        <taxon>Bacillati</taxon>
        <taxon>Bacillota</taxon>
        <taxon>Bacilli</taxon>
        <taxon>Bacillales</taxon>
        <taxon>Bacillaceae</taxon>
        <taxon>Aquibacillus</taxon>
    </lineage>
</organism>
<evidence type="ECO:0000313" key="1">
    <source>
        <dbReference type="EMBL" id="MBM7572716.1"/>
    </source>
</evidence>
<dbReference type="SUPFAM" id="SSF51445">
    <property type="entry name" value="(Trans)glycosidases"/>
    <property type="match status" value="1"/>
</dbReference>
<evidence type="ECO:0000313" key="2">
    <source>
        <dbReference type="Proteomes" id="UP001296943"/>
    </source>
</evidence>